<name>A0A9N9EYN4_9GLOM</name>
<dbReference type="InterPro" id="IPR000782">
    <property type="entry name" value="FAS1_domain"/>
</dbReference>
<sequence>MQSITLLPVFILLFILSPPYFLFESFQSSSNFAGATKTLIDVLSSDERFAQLLLCLQRTHLIYYVNHLETATFFAPINEAFDNPFITKEEMLYHISLQEIKGDELFDGQLVTTTHEIADKLGEGLIGQKIRVDFSEGRRY</sequence>
<dbReference type="InterPro" id="IPR036378">
    <property type="entry name" value="FAS1_dom_sf"/>
</dbReference>
<reference evidence="3" key="1">
    <citation type="submission" date="2021-06" db="EMBL/GenBank/DDBJ databases">
        <authorList>
            <person name="Kallberg Y."/>
            <person name="Tangrot J."/>
            <person name="Rosling A."/>
        </authorList>
    </citation>
    <scope>NUCLEOTIDE SEQUENCE</scope>
    <source>
        <strain evidence="3">CL551</strain>
    </source>
</reference>
<dbReference type="Proteomes" id="UP000789342">
    <property type="component" value="Unassembled WGS sequence"/>
</dbReference>
<evidence type="ECO:0000259" key="2">
    <source>
        <dbReference type="PROSITE" id="PS50213"/>
    </source>
</evidence>
<evidence type="ECO:0000313" key="4">
    <source>
        <dbReference type="Proteomes" id="UP000789342"/>
    </source>
</evidence>
<accession>A0A9N9EYN4</accession>
<dbReference type="Gene3D" id="2.30.180.10">
    <property type="entry name" value="FAS1 domain"/>
    <property type="match status" value="1"/>
</dbReference>
<dbReference type="AlphaFoldDB" id="A0A9N9EYN4"/>
<protein>
    <submittedName>
        <fullName evidence="3">10287_t:CDS:1</fullName>
    </submittedName>
</protein>
<dbReference type="PROSITE" id="PS50213">
    <property type="entry name" value="FAS1"/>
    <property type="match status" value="1"/>
</dbReference>
<keyword evidence="1" id="KW-0732">Signal</keyword>
<dbReference type="OrthoDB" id="14252at2759"/>
<feature type="domain" description="FAS1" evidence="2">
    <location>
        <begin position="36"/>
        <end position="140"/>
    </location>
</feature>
<evidence type="ECO:0000256" key="1">
    <source>
        <dbReference type="SAM" id="SignalP"/>
    </source>
</evidence>
<feature type="chain" id="PRO_5040121063" evidence="1">
    <location>
        <begin position="24"/>
        <end position="140"/>
    </location>
</feature>
<evidence type="ECO:0000313" key="3">
    <source>
        <dbReference type="EMBL" id="CAG8692867.1"/>
    </source>
</evidence>
<feature type="signal peptide" evidence="1">
    <location>
        <begin position="1"/>
        <end position="23"/>
    </location>
</feature>
<keyword evidence="4" id="KW-1185">Reference proteome</keyword>
<gene>
    <name evidence="3" type="ORF">AMORRO_LOCUS11717</name>
</gene>
<dbReference type="SUPFAM" id="SSF82153">
    <property type="entry name" value="FAS1 domain"/>
    <property type="match status" value="1"/>
</dbReference>
<organism evidence="3 4">
    <name type="scientific">Acaulospora morrowiae</name>
    <dbReference type="NCBI Taxonomy" id="94023"/>
    <lineage>
        <taxon>Eukaryota</taxon>
        <taxon>Fungi</taxon>
        <taxon>Fungi incertae sedis</taxon>
        <taxon>Mucoromycota</taxon>
        <taxon>Glomeromycotina</taxon>
        <taxon>Glomeromycetes</taxon>
        <taxon>Diversisporales</taxon>
        <taxon>Acaulosporaceae</taxon>
        <taxon>Acaulospora</taxon>
    </lineage>
</organism>
<comment type="caution">
    <text evidence="3">The sequence shown here is derived from an EMBL/GenBank/DDBJ whole genome shotgun (WGS) entry which is preliminary data.</text>
</comment>
<dbReference type="EMBL" id="CAJVPV010015576">
    <property type="protein sequence ID" value="CAG8692867.1"/>
    <property type="molecule type" value="Genomic_DNA"/>
</dbReference>
<feature type="non-terminal residue" evidence="3">
    <location>
        <position position="140"/>
    </location>
</feature>
<proteinExistence type="predicted"/>